<protein>
    <submittedName>
        <fullName evidence="1">(malaria parasite P. vivax) hypothetical protein</fullName>
    </submittedName>
</protein>
<name>A0A8S4H5W8_PLAVI</name>
<gene>
    <name evidence="1" type="ORF">PVW1_100014000</name>
</gene>
<evidence type="ECO:0000313" key="1">
    <source>
        <dbReference type="EMBL" id="CAG9474562.1"/>
    </source>
</evidence>
<evidence type="ECO:0000313" key="2">
    <source>
        <dbReference type="Proteomes" id="UP000779233"/>
    </source>
</evidence>
<dbReference type="Pfam" id="PF05795">
    <property type="entry name" value="Plasmodium_Vir"/>
    <property type="match status" value="1"/>
</dbReference>
<organism evidence="1 2">
    <name type="scientific">Plasmodium vivax</name>
    <name type="common">malaria parasite P. vivax</name>
    <dbReference type="NCBI Taxonomy" id="5855"/>
    <lineage>
        <taxon>Eukaryota</taxon>
        <taxon>Sar</taxon>
        <taxon>Alveolata</taxon>
        <taxon>Apicomplexa</taxon>
        <taxon>Aconoidasida</taxon>
        <taxon>Haemosporida</taxon>
        <taxon>Plasmodiidae</taxon>
        <taxon>Plasmodium</taxon>
        <taxon>Plasmodium (Plasmodium)</taxon>
    </lineage>
</organism>
<reference evidence="1" key="1">
    <citation type="submission" date="2021-09" db="EMBL/GenBank/DDBJ databases">
        <authorList>
            <consortium name="Pathogen Informatics"/>
        </authorList>
    </citation>
    <scope>NUCLEOTIDE SEQUENCE</scope>
    <source>
        <strain evidence="1">PvW1</strain>
    </source>
</reference>
<dbReference type="EMBL" id="CAJZCX010000005">
    <property type="protein sequence ID" value="CAG9474562.1"/>
    <property type="molecule type" value="Genomic_DNA"/>
</dbReference>
<comment type="caution">
    <text evidence="1">The sequence shown here is derived from an EMBL/GenBank/DDBJ whole genome shotgun (WGS) entry which is preliminary data.</text>
</comment>
<sequence length="336" mass="38643">MSSNKLDIAQLRREYPFFTNIWNLYEEFERSVEDEGKSFEYEIACEAKLGQTDRRNKEYVNFCIKLIRNLVSHSDNARVYIPSQERCNSLNYWIYHNIENLKLSQKFIGDIFKVSQDLISVHNNKRICLNLYNESLKESQKIIKLLYLQDNIEIFLKKMKNKGDEDYCICENYIYECVNIYKSMSKLYCSNEDDRLKNHKSTCGALTAFKDAYMAFLFTEEDMSNKIPSLIEDNANNLIKCETKEKKIEYQAVEGSQSGGSKTLTTQTVVGTMAGASSVLALLYKFTPAGRWIHSGLPGRGGKVNNILLEDGADELLSGRPLHEDLISYNIGYETA</sequence>
<dbReference type="VEuPathDB" id="PlasmoDB:PVPAM_000028500"/>
<accession>A0A8S4H5W8</accession>
<dbReference type="AlphaFoldDB" id="A0A8S4H5W8"/>
<proteinExistence type="predicted"/>
<dbReference type="Proteomes" id="UP000779233">
    <property type="component" value="Unassembled WGS sequence"/>
</dbReference>
<dbReference type="InterPro" id="IPR008780">
    <property type="entry name" value="Plasmodium_Vir"/>
</dbReference>